<gene>
    <name evidence="1" type="ORF">HW452_04260</name>
</gene>
<accession>A0ACC5VS71</accession>
<proteinExistence type="predicted"/>
<comment type="caution">
    <text evidence="1">The sequence shown here is derived from an EMBL/GenBank/DDBJ whole genome shotgun (WGS) entry which is preliminary data.</text>
</comment>
<evidence type="ECO:0000313" key="2">
    <source>
        <dbReference type="Proteomes" id="UP001319846"/>
    </source>
</evidence>
<name>A0ACC5VS71_9GAMM</name>
<dbReference type="EMBL" id="JABYQT010000002">
    <property type="protein sequence ID" value="MBZ5486735.1"/>
    <property type="molecule type" value="Genomic_DNA"/>
</dbReference>
<organism evidence="1 2">
    <name type="scientific">Vreelandella aquamarina</name>
    <dbReference type="NCBI Taxonomy" id="77097"/>
    <lineage>
        <taxon>Bacteria</taxon>
        <taxon>Pseudomonadati</taxon>
        <taxon>Pseudomonadota</taxon>
        <taxon>Gammaproteobacteria</taxon>
        <taxon>Oceanospirillales</taxon>
        <taxon>Halomonadaceae</taxon>
        <taxon>Vreelandella</taxon>
    </lineage>
</organism>
<sequence>MSGEKGGQATLEIAAAVISDPEGRLLLVRKQGTAFFMQPGGKIDGGEAPLDALCRELKEELGLQVAQDLLLPLGVQTAPAANEPGMTIEAHLYALVIDEPVEAAAEIAEAVWVSREEASQLRLAPLTRDYVMLRVGEY</sequence>
<protein>
    <submittedName>
        <fullName evidence="1">NUDIX domain-containing protein</fullName>
    </submittedName>
</protein>
<evidence type="ECO:0000313" key="1">
    <source>
        <dbReference type="EMBL" id="MBZ5486735.1"/>
    </source>
</evidence>
<dbReference type="Proteomes" id="UP001319846">
    <property type="component" value="Unassembled WGS sequence"/>
</dbReference>
<reference evidence="1" key="1">
    <citation type="submission" date="2020-06" db="EMBL/GenBank/DDBJ databases">
        <title>Whole Genome Sequence of Halomonas aquamarina MB598.</title>
        <authorList>
            <person name="Pervaiz M."/>
            <person name="Fariq A."/>
            <person name="Yasmin A."/>
            <person name="Welch M."/>
        </authorList>
    </citation>
    <scope>NUCLEOTIDE SEQUENCE</scope>
    <source>
        <strain evidence="1">MB598</strain>
    </source>
</reference>
<keyword evidence="2" id="KW-1185">Reference proteome</keyword>